<accession>A0ABY4YTR1</accession>
<evidence type="ECO:0000313" key="3">
    <source>
        <dbReference type="Proteomes" id="UP001056455"/>
    </source>
</evidence>
<keyword evidence="3" id="KW-1185">Reference proteome</keyword>
<organism evidence="2 3">
    <name type="scientific">Ornithinimicrobium faecis</name>
    <dbReference type="NCBI Taxonomy" id="2934158"/>
    <lineage>
        <taxon>Bacteria</taxon>
        <taxon>Bacillati</taxon>
        <taxon>Actinomycetota</taxon>
        <taxon>Actinomycetes</taxon>
        <taxon>Micrococcales</taxon>
        <taxon>Ornithinimicrobiaceae</taxon>
        <taxon>Ornithinimicrobium</taxon>
    </lineage>
</organism>
<feature type="chain" id="PRO_5045464916" evidence="1">
    <location>
        <begin position="25"/>
        <end position="573"/>
    </location>
</feature>
<proteinExistence type="predicted"/>
<reference evidence="2" key="1">
    <citation type="submission" date="2022-06" db="EMBL/GenBank/DDBJ databases">
        <title>Ornithinimicrobium HY1793.</title>
        <authorList>
            <person name="Huang Y."/>
        </authorList>
    </citation>
    <scope>NUCLEOTIDE SEQUENCE</scope>
    <source>
        <strain evidence="2">HY1793</strain>
    </source>
</reference>
<dbReference type="EMBL" id="CP099489">
    <property type="protein sequence ID" value="USQ79743.1"/>
    <property type="molecule type" value="Genomic_DNA"/>
</dbReference>
<protein>
    <submittedName>
        <fullName evidence="2">Uncharacterized protein</fullName>
    </submittedName>
</protein>
<dbReference type="Proteomes" id="UP001056455">
    <property type="component" value="Chromosome"/>
</dbReference>
<evidence type="ECO:0000256" key="1">
    <source>
        <dbReference type="SAM" id="SignalP"/>
    </source>
</evidence>
<keyword evidence="1" id="KW-0732">Signal</keyword>
<dbReference type="RefSeq" id="WP_252592847.1">
    <property type="nucleotide sequence ID" value="NZ_CP099489.1"/>
</dbReference>
<dbReference type="Gene3D" id="3.20.20.80">
    <property type="entry name" value="Glycosidases"/>
    <property type="match status" value="1"/>
</dbReference>
<feature type="signal peptide" evidence="1">
    <location>
        <begin position="1"/>
        <end position="24"/>
    </location>
</feature>
<evidence type="ECO:0000313" key="2">
    <source>
        <dbReference type="EMBL" id="USQ79743.1"/>
    </source>
</evidence>
<sequence length="573" mass="60034">MLHRCVLRAALIVALALVTVPALAGLTAPTPAQAASADATPAAPPGVAHPISGFFVSPGTTDAENAETLRQIQEAGGDTVITFGSTLRSGSLDAKDRIRTGDELDPAFAACLIGGKPCAATMRQLGTIDQVFTFANHSHLAKGALRCPQDRALSSKGQRFTLLLIPTQGTGCTSENGTYDLVAIHGGPATAADRTTSLLRAADQAGVTAYIGMPSVQKRADVPWLPDPSYQHTFAQFTDRFLREHKSRGTTAALAGFYHHTEMPVAGDPDVWQPVLDLYRLQNQAIARVFPGKSALVSPYLDNRRSANEGLSADQLASRTQAGAQAIAQTASGVPLTVALQDGMGTGKGGAFHVNQAKAPVDGPAAKLVGGGTWGQNYLLSVSESFSAARAGLEGTGATLWANVEGMTPQDTPGAQGCGTGERGQTTKNRLDQQVQAVGRFTAKNISFMWDPFYTCQVGGAMLADALTTHGSAPVVTNAALAPDRNVLWLAGYNLAGSSVRVKYVDTHGKVHQATSPVSVFSDDYGQRTGLDAGLESADYQVQLAAPQEGKIFIVWVTGQDGTPSSRNFSLRH</sequence>
<name>A0ABY4YTR1_9MICO</name>
<gene>
    <name evidence="2" type="ORF">NF556_19490</name>
</gene>